<reference evidence="1" key="1">
    <citation type="submission" date="2014-09" db="EMBL/GenBank/DDBJ databases">
        <authorList>
            <person name="Magalhaes I.L.F."/>
            <person name="Oliveira U."/>
            <person name="Santos F.R."/>
            <person name="Vidigal T.H.D.A."/>
            <person name="Brescovit A.D."/>
            <person name="Santos A.J."/>
        </authorList>
    </citation>
    <scope>NUCLEOTIDE SEQUENCE</scope>
    <source>
        <tissue evidence="1">Shoot tissue taken approximately 20 cm above the soil surface</tissue>
    </source>
</reference>
<organism evidence="1">
    <name type="scientific">Arundo donax</name>
    <name type="common">Giant reed</name>
    <name type="synonym">Donax arundinaceus</name>
    <dbReference type="NCBI Taxonomy" id="35708"/>
    <lineage>
        <taxon>Eukaryota</taxon>
        <taxon>Viridiplantae</taxon>
        <taxon>Streptophyta</taxon>
        <taxon>Embryophyta</taxon>
        <taxon>Tracheophyta</taxon>
        <taxon>Spermatophyta</taxon>
        <taxon>Magnoliopsida</taxon>
        <taxon>Liliopsida</taxon>
        <taxon>Poales</taxon>
        <taxon>Poaceae</taxon>
        <taxon>PACMAD clade</taxon>
        <taxon>Arundinoideae</taxon>
        <taxon>Arundineae</taxon>
        <taxon>Arundo</taxon>
    </lineage>
</organism>
<sequence length="47" mass="5344">MVSICTTVFLQTDLNSLHTRTVKTENITTGIPFLQDYDCQLLDPFLP</sequence>
<dbReference type="AlphaFoldDB" id="A0A0A9FFE3"/>
<reference evidence="1" key="2">
    <citation type="journal article" date="2015" name="Data Brief">
        <title>Shoot transcriptome of the giant reed, Arundo donax.</title>
        <authorList>
            <person name="Barrero R.A."/>
            <person name="Guerrero F.D."/>
            <person name="Moolhuijzen P."/>
            <person name="Goolsby J.A."/>
            <person name="Tidwell J."/>
            <person name="Bellgard S.E."/>
            <person name="Bellgard M.I."/>
        </authorList>
    </citation>
    <scope>NUCLEOTIDE SEQUENCE</scope>
    <source>
        <tissue evidence="1">Shoot tissue taken approximately 20 cm above the soil surface</tissue>
    </source>
</reference>
<evidence type="ECO:0000313" key="1">
    <source>
        <dbReference type="EMBL" id="JAE11755.1"/>
    </source>
</evidence>
<dbReference type="EMBL" id="GBRH01186141">
    <property type="protein sequence ID" value="JAE11755.1"/>
    <property type="molecule type" value="Transcribed_RNA"/>
</dbReference>
<accession>A0A0A9FFE3</accession>
<proteinExistence type="predicted"/>
<name>A0A0A9FFE3_ARUDO</name>
<protein>
    <submittedName>
        <fullName evidence="1">Uncharacterized protein</fullName>
    </submittedName>
</protein>